<dbReference type="InterPro" id="IPR049978">
    <property type="entry name" value="SCO6880-like"/>
</dbReference>
<evidence type="ECO:0000313" key="1">
    <source>
        <dbReference type="EMBL" id="WCO67964.1"/>
    </source>
</evidence>
<evidence type="ECO:0000313" key="2">
    <source>
        <dbReference type="Proteomes" id="UP001216390"/>
    </source>
</evidence>
<dbReference type="AlphaFoldDB" id="A0AAE9YBH1"/>
<proteinExistence type="predicted"/>
<gene>
    <name evidence="1" type="ORF">PO878_04405</name>
</gene>
<organism evidence="1 2">
    <name type="scientific">Iamia majanohamensis</name>
    <dbReference type="NCBI Taxonomy" id="467976"/>
    <lineage>
        <taxon>Bacteria</taxon>
        <taxon>Bacillati</taxon>
        <taxon>Actinomycetota</taxon>
        <taxon>Acidimicrobiia</taxon>
        <taxon>Acidimicrobiales</taxon>
        <taxon>Iamiaceae</taxon>
        <taxon>Iamia</taxon>
    </lineage>
</organism>
<dbReference type="NCBIfam" id="NF042935">
    <property type="entry name" value="SCO6880_fam"/>
    <property type="match status" value="1"/>
</dbReference>
<accession>A0AAE9YBH1</accession>
<reference evidence="1" key="1">
    <citation type="submission" date="2023-01" db="EMBL/GenBank/DDBJ databases">
        <title>The diversity of Class Acidimicrobiia in South China Sea sediment environments and the proposal of Iamia marina sp. nov., a novel species of the genus Iamia.</title>
        <authorList>
            <person name="He Y."/>
            <person name="Tian X."/>
        </authorList>
    </citation>
    <scope>NUCLEOTIDE SEQUENCE</scope>
    <source>
        <strain evidence="1">DSM 19957</strain>
    </source>
</reference>
<protein>
    <submittedName>
        <fullName evidence="1">Uncharacterized protein</fullName>
    </submittedName>
</protein>
<dbReference type="Proteomes" id="UP001216390">
    <property type="component" value="Chromosome"/>
</dbReference>
<name>A0AAE9YBH1_9ACTN</name>
<keyword evidence="2" id="KW-1185">Reference proteome</keyword>
<dbReference type="KEGG" id="ima:PO878_04405"/>
<sequence>MPLLTGWASARLRRGRHWDAPLPLWASAETPAPMPPCLDGLDIVGIDWRPDVSLGAVRDRLRHTLTAVVPVSGPQFVVEPRGEQERLLAGWGDLLGQYAVERGVVSHLSWSDLAQPSGMGDHIAWLVSDERGIPNDTAAASYRELLDVGTDSAINHEAVVTITVNRERLSRHRALRGGVDEQLRRALVTSVEALLRGLRSADLAAADPLRPSGLQRLVRSRIDPVGARPRPRKGRLVERLALVRSSTAGPLALDCEWRHLRVDGAFHRTWWVGTWPRLAVPPAWLEPFLSGGGVTRSMTVYFQPVSTHQSRRRIERDLVKLESDAVTKEEKGRRIDARHRRATQALLDREEELVAGYPEMGYAGLVTVSARSVDDLDEHSEIIEQLARESGMDLRVLDARQDLGWAAALPLGLAPSTLLAS</sequence>
<dbReference type="EMBL" id="CP116942">
    <property type="protein sequence ID" value="WCO67964.1"/>
    <property type="molecule type" value="Genomic_DNA"/>
</dbReference>